<gene>
    <name evidence="2" type="ORF">E3T53_12725</name>
</gene>
<dbReference type="OrthoDB" id="5140850at2"/>
<evidence type="ECO:0000313" key="2">
    <source>
        <dbReference type="EMBL" id="TFD76881.1"/>
    </source>
</evidence>
<accession>A0A4Y8KLM2</accession>
<comment type="caution">
    <text evidence="2">The sequence shown here is derived from an EMBL/GenBank/DDBJ whole genome shotgun (WGS) entry which is preliminary data.</text>
</comment>
<feature type="domain" description="T3SS peptide-binding chaperone" evidence="1">
    <location>
        <begin position="117"/>
        <end position="331"/>
    </location>
</feature>
<protein>
    <recommendedName>
        <fullName evidence="1">T3SS peptide-binding chaperone domain-containing protein</fullName>
    </recommendedName>
</protein>
<dbReference type="Pfam" id="PF22553">
    <property type="entry name" value="TY-Chap2"/>
    <property type="match status" value="1"/>
</dbReference>
<dbReference type="InterPro" id="IPR054445">
    <property type="entry name" value="T3SS_chaperone_dom"/>
</dbReference>
<dbReference type="Proteomes" id="UP000298218">
    <property type="component" value="Unassembled WGS sequence"/>
</dbReference>
<reference evidence="2 3" key="1">
    <citation type="submission" date="2019-03" db="EMBL/GenBank/DDBJ databases">
        <title>Genomics of glacier-inhabiting Cryobacterium strains.</title>
        <authorList>
            <person name="Liu Q."/>
            <person name="Xin Y.-H."/>
        </authorList>
    </citation>
    <scope>NUCLEOTIDE SEQUENCE [LARGE SCALE GENOMIC DNA]</scope>
    <source>
        <strain evidence="2 3">CGMCC 1.4292</strain>
    </source>
</reference>
<evidence type="ECO:0000259" key="1">
    <source>
        <dbReference type="Pfam" id="PF22553"/>
    </source>
</evidence>
<name>A0A4Y8KLM2_9MICO</name>
<organism evidence="2 3">
    <name type="scientific">Cryobacterium psychrophilum</name>
    <dbReference type="NCBI Taxonomy" id="41988"/>
    <lineage>
        <taxon>Bacteria</taxon>
        <taxon>Bacillati</taxon>
        <taxon>Actinomycetota</taxon>
        <taxon>Actinomycetes</taxon>
        <taxon>Micrococcales</taxon>
        <taxon>Microbacteriaceae</taxon>
        <taxon>Cryobacterium</taxon>
    </lineage>
</organism>
<keyword evidence="3" id="KW-1185">Reference proteome</keyword>
<proteinExistence type="predicted"/>
<dbReference type="RefSeq" id="WP_134171947.1">
    <property type="nucleotide sequence ID" value="NZ_SODI01000001.1"/>
</dbReference>
<dbReference type="AlphaFoldDB" id="A0A4Y8KLM2"/>
<dbReference type="EMBL" id="SOHQ01000033">
    <property type="protein sequence ID" value="TFD76881.1"/>
    <property type="molecule type" value="Genomic_DNA"/>
</dbReference>
<evidence type="ECO:0000313" key="3">
    <source>
        <dbReference type="Proteomes" id="UP000298218"/>
    </source>
</evidence>
<sequence length="331" mass="36756">MGIWNEDGECHYPVSTGALQAKGAQSFADRGNAHTYETWLAMREETTSTYGANWSPIDTNQPMEVVIESMVAEFLAVEHPTLTHVADVPDIHDAEDVDEPAPVVAPATPAMRRIISESWWIASELATRHPEHLIWEMHPGGGMYDCLALWKPGEDPSVQLNRAGSLHVLTSTDFHLSWSDVLADQSPHGPVKAIEEAARLTLGGSRPSSTRRTLAYRFIATLLRLQLHDRHTWDARNEFLDSVWNHDNLRGYLGRFPAAAEAARTAPEIGLPGEPQSHFWAILRDEEPVAIISIDGVLYRDSGTFDLMAEYQAVGRSITHVVAKCAGDWLH</sequence>